<dbReference type="PANTHER" id="PTHR47424">
    <property type="entry name" value="REGULATORY PROTEIN GAL4"/>
    <property type="match status" value="1"/>
</dbReference>
<keyword evidence="3" id="KW-0539">Nucleus</keyword>
<evidence type="ECO:0000313" key="6">
    <source>
        <dbReference type="EMBL" id="KAK2605933.1"/>
    </source>
</evidence>
<proteinExistence type="predicted"/>
<reference evidence="6" key="1">
    <citation type="submission" date="2023-06" db="EMBL/GenBank/DDBJ databases">
        <title>Conoideocrella luteorostrata (Hypocreales: Clavicipitaceae), a potential biocontrol fungus for elongate hemlock scale in United States Christmas tree production areas.</title>
        <authorList>
            <person name="Barrett H."/>
            <person name="Lovett B."/>
            <person name="Macias A.M."/>
            <person name="Stajich J.E."/>
            <person name="Kasson M.T."/>
        </authorList>
    </citation>
    <scope>NUCLEOTIDE SEQUENCE</scope>
    <source>
        <strain evidence="6">ARSEF 14590</strain>
    </source>
</reference>
<dbReference type="Pfam" id="PF04082">
    <property type="entry name" value="Fungal_trans"/>
    <property type="match status" value="1"/>
</dbReference>
<evidence type="ECO:0000259" key="5">
    <source>
        <dbReference type="SMART" id="SM00906"/>
    </source>
</evidence>
<evidence type="ECO:0000256" key="3">
    <source>
        <dbReference type="ARBA" id="ARBA00023242"/>
    </source>
</evidence>
<comment type="caution">
    <text evidence="6">The sequence shown here is derived from an EMBL/GenBank/DDBJ whole genome shotgun (WGS) entry which is preliminary data.</text>
</comment>
<keyword evidence="2" id="KW-0804">Transcription</keyword>
<sequence length="612" mass="67012">MDADSIHDSCSVTRVAATPLEDADEEEEEPALEHGPHENLLSPATDVASGTAFESRARSIVRGHAINHRRADICHDSSAIYADKGDIGTDEQWHRATDLVNISSAPAKLAKEESYRLFELFISLMGINQHFLDSRAFADSIDVLHQNESACISQTQTIWFTQYLLVMAMGMLIGSPGEDSDNPPGIAYFSEAMRRLPPMHELGSYGIISVEILCLASLYLQWSDPQNKIGSAVRLAIALGCTLPHNEQQGVSSEISHRNRVWWTAYMLDRRLSAALGLPMGVSDLQIRADLPKSSAGFEPPLPLIINVQIARMTGEIMTTLYGQNRMTQSGLTRNIQSMLRSLYNTGCSIPKDLAIDFDNTPLVASRTSASLHLMLFQAVILCLRPIILQCAKEKVELSTDSPPATMKSTAAARLCQSCREAASKSIQIVSALRRDKSIALFGYFDLDATFSAAFILAMMGFIEGPDVHNPPVGLSQAAEVLRYLAQAGNKTARRKLNELRQFCGHVWSPAQLSGEWQWLGTSERNETAYPSMPGSSAGNTDGAVQPDPMHIGVPRASFGFGSFGDFGDFLQDPGDEFGDIYSSYNDPDLLLTGTDEADWAAVGRMFRLRTP</sequence>
<evidence type="ECO:0000313" key="7">
    <source>
        <dbReference type="Proteomes" id="UP001251528"/>
    </source>
</evidence>
<dbReference type="EMBL" id="JASWJB010000049">
    <property type="protein sequence ID" value="KAK2605933.1"/>
    <property type="molecule type" value="Genomic_DNA"/>
</dbReference>
<name>A0AAJ0CTU0_9HYPO</name>
<dbReference type="SMART" id="SM00906">
    <property type="entry name" value="Fungal_trans"/>
    <property type="match status" value="1"/>
</dbReference>
<evidence type="ECO:0000256" key="2">
    <source>
        <dbReference type="ARBA" id="ARBA00023163"/>
    </source>
</evidence>
<dbReference type="GO" id="GO:0006351">
    <property type="term" value="P:DNA-templated transcription"/>
    <property type="evidence" value="ECO:0007669"/>
    <property type="project" value="InterPro"/>
</dbReference>
<dbReference type="Proteomes" id="UP001251528">
    <property type="component" value="Unassembled WGS sequence"/>
</dbReference>
<dbReference type="GO" id="GO:0008270">
    <property type="term" value="F:zinc ion binding"/>
    <property type="evidence" value="ECO:0007669"/>
    <property type="project" value="InterPro"/>
</dbReference>
<organism evidence="6 7">
    <name type="scientific">Conoideocrella luteorostrata</name>
    <dbReference type="NCBI Taxonomy" id="1105319"/>
    <lineage>
        <taxon>Eukaryota</taxon>
        <taxon>Fungi</taxon>
        <taxon>Dikarya</taxon>
        <taxon>Ascomycota</taxon>
        <taxon>Pezizomycotina</taxon>
        <taxon>Sordariomycetes</taxon>
        <taxon>Hypocreomycetidae</taxon>
        <taxon>Hypocreales</taxon>
        <taxon>Clavicipitaceae</taxon>
        <taxon>Conoideocrella</taxon>
    </lineage>
</organism>
<gene>
    <name evidence="6" type="ORF">QQS21_003659</name>
</gene>
<accession>A0AAJ0CTU0</accession>
<evidence type="ECO:0000256" key="1">
    <source>
        <dbReference type="ARBA" id="ARBA00023015"/>
    </source>
</evidence>
<feature type="domain" description="Xylanolytic transcriptional activator regulatory" evidence="5">
    <location>
        <begin position="225"/>
        <end position="298"/>
    </location>
</feature>
<dbReference type="InterPro" id="IPR007219">
    <property type="entry name" value="XnlR_reg_dom"/>
</dbReference>
<feature type="compositionally biased region" description="Acidic residues" evidence="4">
    <location>
        <begin position="21"/>
        <end position="30"/>
    </location>
</feature>
<dbReference type="AlphaFoldDB" id="A0AAJ0CTU0"/>
<dbReference type="GO" id="GO:0003677">
    <property type="term" value="F:DNA binding"/>
    <property type="evidence" value="ECO:0007669"/>
    <property type="project" value="InterPro"/>
</dbReference>
<evidence type="ECO:0000256" key="4">
    <source>
        <dbReference type="SAM" id="MobiDB-lite"/>
    </source>
</evidence>
<feature type="region of interest" description="Disordered" evidence="4">
    <location>
        <begin position="1"/>
        <end position="44"/>
    </location>
</feature>
<dbReference type="PANTHER" id="PTHR47424:SF6">
    <property type="entry name" value="PROLINE UTILIZATION TRANS-ACTIVATOR"/>
    <property type="match status" value="1"/>
</dbReference>
<keyword evidence="1" id="KW-0805">Transcription regulation</keyword>
<dbReference type="CDD" id="cd12148">
    <property type="entry name" value="fungal_TF_MHR"/>
    <property type="match status" value="1"/>
</dbReference>
<keyword evidence="7" id="KW-1185">Reference proteome</keyword>
<dbReference type="InterPro" id="IPR051127">
    <property type="entry name" value="Fungal_SecMet_Regulators"/>
</dbReference>
<protein>
    <recommendedName>
        <fullName evidence="5">Xylanolytic transcriptional activator regulatory domain-containing protein</fullName>
    </recommendedName>
</protein>